<comment type="similarity">
    <text evidence="2 10">Belongs to the SWEET sugar transporter family.</text>
</comment>
<organism evidence="11 12">
    <name type="scientific">Raphanus sativus</name>
    <name type="common">Radish</name>
    <name type="synonym">Raphanus raphanistrum var. sativus</name>
    <dbReference type="NCBI Taxonomy" id="3726"/>
    <lineage>
        <taxon>Eukaryota</taxon>
        <taxon>Viridiplantae</taxon>
        <taxon>Streptophyta</taxon>
        <taxon>Embryophyta</taxon>
        <taxon>Tracheophyta</taxon>
        <taxon>Spermatophyta</taxon>
        <taxon>Magnoliopsida</taxon>
        <taxon>eudicotyledons</taxon>
        <taxon>Gunneridae</taxon>
        <taxon>Pentapetalae</taxon>
        <taxon>rosids</taxon>
        <taxon>malvids</taxon>
        <taxon>Brassicales</taxon>
        <taxon>Brassicaceae</taxon>
        <taxon>Brassiceae</taxon>
        <taxon>Raphanus</taxon>
    </lineage>
</organism>
<feature type="transmembrane region" description="Helical" evidence="10">
    <location>
        <begin position="137"/>
        <end position="158"/>
    </location>
</feature>
<dbReference type="InterPro" id="IPR004316">
    <property type="entry name" value="SWEET_rpt"/>
</dbReference>
<dbReference type="GO" id="GO:0005886">
    <property type="term" value="C:plasma membrane"/>
    <property type="evidence" value="ECO:0007669"/>
    <property type="project" value="UniProtKB-SubCell"/>
</dbReference>
<protein>
    <recommendedName>
        <fullName evidence="10">Bidirectional sugar transporter SWEET</fullName>
    </recommendedName>
</protein>
<gene>
    <name evidence="12" type="primary">LOC108846395</name>
</gene>
<dbReference type="GeneID" id="108846395"/>
<comment type="function">
    <text evidence="10">Mediates both low-affinity uptake and efflux of sugar across the membrane.</text>
</comment>
<evidence type="ECO:0000313" key="12">
    <source>
        <dbReference type="RefSeq" id="XP_056860965.1"/>
    </source>
</evidence>
<keyword evidence="8 10" id="KW-1133">Transmembrane helix</keyword>
<evidence type="ECO:0000256" key="3">
    <source>
        <dbReference type="ARBA" id="ARBA00022448"/>
    </source>
</evidence>
<evidence type="ECO:0000256" key="10">
    <source>
        <dbReference type="RuleBase" id="RU910715"/>
    </source>
</evidence>
<feature type="transmembrane region" description="Helical" evidence="10">
    <location>
        <begin position="49"/>
        <end position="67"/>
    </location>
</feature>
<proteinExistence type="inferred from homology"/>
<dbReference type="PANTHER" id="PTHR10791:SF222">
    <property type="entry name" value="BIDIRECTIONAL SUGAR TRANSPORTER SWEET15"/>
    <property type="match status" value="1"/>
</dbReference>
<evidence type="ECO:0000256" key="9">
    <source>
        <dbReference type="ARBA" id="ARBA00023136"/>
    </source>
</evidence>
<keyword evidence="6 10" id="KW-0812">Transmembrane</keyword>
<reference evidence="12" key="2">
    <citation type="submission" date="2025-08" db="UniProtKB">
        <authorList>
            <consortium name="RefSeq"/>
        </authorList>
    </citation>
    <scope>IDENTIFICATION</scope>
    <source>
        <tissue evidence="12">Leaf</tissue>
    </source>
</reference>
<evidence type="ECO:0000256" key="8">
    <source>
        <dbReference type="ARBA" id="ARBA00022989"/>
    </source>
</evidence>
<dbReference type="PANTHER" id="PTHR10791">
    <property type="entry name" value="RAG1-ACTIVATING PROTEIN 1"/>
    <property type="match status" value="1"/>
</dbReference>
<reference evidence="11" key="1">
    <citation type="journal article" date="2019" name="Database">
        <title>The radish genome database (RadishGD): an integrated information resource for radish genomics.</title>
        <authorList>
            <person name="Yu H.J."/>
            <person name="Baek S."/>
            <person name="Lee Y.J."/>
            <person name="Cho A."/>
            <person name="Mun J.H."/>
        </authorList>
    </citation>
    <scope>NUCLEOTIDE SEQUENCE [LARGE SCALE GENOMIC DNA]</scope>
    <source>
        <strain evidence="11">cv. WK10039</strain>
    </source>
</reference>
<sequence length="234" mass="26158">MLWLYYALIKQDAFLLITINSFGCVVETIYIALFFAYATREKRMAAMKLFFTINVAFFSLILMVTHFAVKNPSLQVSVIGWICVAISVSVFAAPLTIVASVIKTKSVEFMPFTLSFFLTISAVMWFAYGAFLHDICIAIPNVLGFILGMLQMVLYGVYKNSGVKIDDEKKINSSDQQLKIIVVMSPLGVSEVHPVDIAVKPLSDAVQHEDPSKQDERSIENRKCHDDTIIDVLA</sequence>
<evidence type="ECO:0000256" key="6">
    <source>
        <dbReference type="ARBA" id="ARBA00022692"/>
    </source>
</evidence>
<evidence type="ECO:0000256" key="1">
    <source>
        <dbReference type="ARBA" id="ARBA00004651"/>
    </source>
</evidence>
<evidence type="ECO:0000256" key="4">
    <source>
        <dbReference type="ARBA" id="ARBA00022475"/>
    </source>
</evidence>
<dbReference type="Pfam" id="PF03083">
    <property type="entry name" value="MtN3_slv"/>
    <property type="match status" value="2"/>
</dbReference>
<evidence type="ECO:0000256" key="5">
    <source>
        <dbReference type="ARBA" id="ARBA00022597"/>
    </source>
</evidence>
<evidence type="ECO:0000256" key="2">
    <source>
        <dbReference type="ARBA" id="ARBA00007809"/>
    </source>
</evidence>
<comment type="caution">
    <text evidence="10">Lacks conserved residue(s) required for the propagation of feature annotation.</text>
</comment>
<comment type="subcellular location">
    <subcellularLocation>
        <location evidence="1">Cell membrane</location>
        <topology evidence="1">Multi-pass membrane protein</topology>
    </subcellularLocation>
</comment>
<evidence type="ECO:0000256" key="7">
    <source>
        <dbReference type="ARBA" id="ARBA00022737"/>
    </source>
</evidence>
<evidence type="ECO:0000313" key="11">
    <source>
        <dbReference type="Proteomes" id="UP000504610"/>
    </source>
</evidence>
<name>A0A9W3DAN6_RAPSA</name>
<keyword evidence="7" id="KW-0677">Repeat</keyword>
<dbReference type="GO" id="GO:0051119">
    <property type="term" value="F:sugar transmembrane transporter activity"/>
    <property type="evidence" value="ECO:0007669"/>
    <property type="project" value="InterPro"/>
</dbReference>
<feature type="transmembrane region" description="Helical" evidence="10">
    <location>
        <begin position="109"/>
        <end position="131"/>
    </location>
</feature>
<accession>A0A9W3DAN6</accession>
<dbReference type="FunFam" id="1.20.1280.290:FF:000003">
    <property type="entry name" value="Bidirectional sugar transporter SWEET"/>
    <property type="match status" value="1"/>
</dbReference>
<feature type="transmembrane region" description="Helical" evidence="10">
    <location>
        <begin position="79"/>
        <end position="102"/>
    </location>
</feature>
<dbReference type="RefSeq" id="XP_056860965.1">
    <property type="nucleotide sequence ID" value="XM_057004985.1"/>
</dbReference>
<dbReference type="AlphaFoldDB" id="A0A9W3DAN6"/>
<keyword evidence="11" id="KW-1185">Reference proteome</keyword>
<dbReference type="InterPro" id="IPR047664">
    <property type="entry name" value="SWEET"/>
</dbReference>
<keyword evidence="9 10" id="KW-0472">Membrane</keyword>
<dbReference type="Gene3D" id="1.20.1280.290">
    <property type="match status" value="2"/>
</dbReference>
<keyword evidence="4" id="KW-1003">Cell membrane</keyword>
<dbReference type="Proteomes" id="UP000504610">
    <property type="component" value="Chromosome 3"/>
</dbReference>
<keyword evidence="3 10" id="KW-0813">Transport</keyword>
<feature type="transmembrane region" description="Helical" evidence="10">
    <location>
        <begin position="13"/>
        <end position="37"/>
    </location>
</feature>
<keyword evidence="5 10" id="KW-0762">Sugar transport</keyword>